<evidence type="ECO:0000313" key="3">
    <source>
        <dbReference type="Proteomes" id="UP000572212"/>
    </source>
</evidence>
<evidence type="ECO:0000256" key="1">
    <source>
        <dbReference type="SAM" id="Phobius"/>
    </source>
</evidence>
<protein>
    <recommendedName>
        <fullName evidence="4">DUF2929 domain-containing protein</fullName>
    </recommendedName>
</protein>
<name>A0A841RLW5_9BACI</name>
<comment type="caution">
    <text evidence="2">The sequence shown here is derived from an EMBL/GenBank/DDBJ whole genome shotgun (WGS) entry which is preliminary data.</text>
</comment>
<dbReference type="Proteomes" id="UP000572212">
    <property type="component" value="Unassembled WGS sequence"/>
</dbReference>
<dbReference type="InterPro" id="IPR021324">
    <property type="entry name" value="DUF2929"/>
</dbReference>
<proteinExistence type="predicted"/>
<dbReference type="Pfam" id="PF11151">
    <property type="entry name" value="DUF2929"/>
    <property type="match status" value="1"/>
</dbReference>
<keyword evidence="3" id="KW-1185">Reference proteome</keyword>
<reference evidence="2 3" key="1">
    <citation type="submission" date="2020-08" db="EMBL/GenBank/DDBJ databases">
        <title>Genomic Encyclopedia of Type Strains, Phase IV (KMG-IV): sequencing the most valuable type-strain genomes for metagenomic binning, comparative biology and taxonomic classification.</title>
        <authorList>
            <person name="Goeker M."/>
        </authorList>
    </citation>
    <scope>NUCLEOTIDE SEQUENCE [LARGE SCALE GENOMIC DNA]</scope>
    <source>
        <strain evidence="2 3">DSM 11805</strain>
    </source>
</reference>
<evidence type="ECO:0008006" key="4">
    <source>
        <dbReference type="Google" id="ProtNLM"/>
    </source>
</evidence>
<dbReference type="RefSeq" id="WP_184246150.1">
    <property type="nucleotide sequence ID" value="NZ_BAAACU010000028.1"/>
</dbReference>
<gene>
    <name evidence="2" type="ORF">GGQ92_001399</name>
</gene>
<sequence length="59" mass="6396">MRYLAIVVWAVLISFVVSYVLSSMGNTEFSLPGTFALAAIFSIAAILLGDVILKEEKSE</sequence>
<accession>A0A841RLW5</accession>
<keyword evidence="1" id="KW-1133">Transmembrane helix</keyword>
<keyword evidence="1" id="KW-0472">Membrane</keyword>
<dbReference type="EMBL" id="JACHON010000004">
    <property type="protein sequence ID" value="MBB6512613.1"/>
    <property type="molecule type" value="Genomic_DNA"/>
</dbReference>
<organism evidence="2 3">
    <name type="scientific">Gracilibacillus halotolerans</name>
    <dbReference type="NCBI Taxonomy" id="74386"/>
    <lineage>
        <taxon>Bacteria</taxon>
        <taxon>Bacillati</taxon>
        <taxon>Bacillota</taxon>
        <taxon>Bacilli</taxon>
        <taxon>Bacillales</taxon>
        <taxon>Bacillaceae</taxon>
        <taxon>Gracilibacillus</taxon>
    </lineage>
</organism>
<evidence type="ECO:0000313" key="2">
    <source>
        <dbReference type="EMBL" id="MBB6512613.1"/>
    </source>
</evidence>
<keyword evidence="1" id="KW-0812">Transmembrane</keyword>
<feature type="transmembrane region" description="Helical" evidence="1">
    <location>
        <begin position="32"/>
        <end position="53"/>
    </location>
</feature>
<dbReference type="AlphaFoldDB" id="A0A841RLW5"/>